<comment type="caution">
    <text evidence="2">The sequence shown here is derived from an EMBL/GenBank/DDBJ whole genome shotgun (WGS) entry which is preliminary data.</text>
</comment>
<dbReference type="AlphaFoldDB" id="A0AAE1CSB0"/>
<evidence type="ECO:0000313" key="2">
    <source>
        <dbReference type="EMBL" id="KAK3732427.1"/>
    </source>
</evidence>
<protein>
    <submittedName>
        <fullName evidence="2">Uncharacterized protein</fullName>
    </submittedName>
</protein>
<dbReference type="EMBL" id="JAWDGP010006959">
    <property type="protein sequence ID" value="KAK3732427.1"/>
    <property type="molecule type" value="Genomic_DNA"/>
</dbReference>
<evidence type="ECO:0000313" key="3">
    <source>
        <dbReference type="Proteomes" id="UP001283361"/>
    </source>
</evidence>
<name>A0AAE1CSB0_9GAST</name>
<organism evidence="2 3">
    <name type="scientific">Elysia crispata</name>
    <name type="common">lettuce slug</name>
    <dbReference type="NCBI Taxonomy" id="231223"/>
    <lineage>
        <taxon>Eukaryota</taxon>
        <taxon>Metazoa</taxon>
        <taxon>Spiralia</taxon>
        <taxon>Lophotrochozoa</taxon>
        <taxon>Mollusca</taxon>
        <taxon>Gastropoda</taxon>
        <taxon>Heterobranchia</taxon>
        <taxon>Euthyneura</taxon>
        <taxon>Panpulmonata</taxon>
        <taxon>Sacoglossa</taxon>
        <taxon>Placobranchoidea</taxon>
        <taxon>Plakobranchidae</taxon>
        <taxon>Elysia</taxon>
    </lineage>
</organism>
<sequence>MEKNERRNKTDRQAKDESEIKTDIVRHRRRPVLLPAASLSTEVTSRTQPARGAPDKITNEIEAAVRGGTLLRTRQEVPAEFSCDEVSGRNEVNSCRRHGSHHVTCAVVRVNIRIQLTRGVSKTQIAKPKCSSLSANPTLCRLSHQWLLFHAFTATHAHVEMRVRLVRRVLTTHNTSMKHPTLCRLSHHWLLFTATHAHVEIRVRLVRRVLTTLNTSMKHPTLCRLSHQVPMTAPTSWSFDIFCYCLLHASRLSSVISAHQNLPDTRRP</sequence>
<keyword evidence="3" id="KW-1185">Reference proteome</keyword>
<gene>
    <name evidence="2" type="ORF">RRG08_037431</name>
</gene>
<feature type="region of interest" description="Disordered" evidence="1">
    <location>
        <begin position="1"/>
        <end position="21"/>
    </location>
</feature>
<dbReference type="Proteomes" id="UP001283361">
    <property type="component" value="Unassembled WGS sequence"/>
</dbReference>
<proteinExistence type="predicted"/>
<accession>A0AAE1CSB0</accession>
<evidence type="ECO:0000256" key="1">
    <source>
        <dbReference type="SAM" id="MobiDB-lite"/>
    </source>
</evidence>
<reference evidence="2" key="1">
    <citation type="journal article" date="2023" name="G3 (Bethesda)">
        <title>A reference genome for the long-term kleptoplast-retaining sea slug Elysia crispata morphotype clarki.</title>
        <authorList>
            <person name="Eastman K.E."/>
            <person name="Pendleton A.L."/>
            <person name="Shaikh M.A."/>
            <person name="Suttiyut T."/>
            <person name="Ogas R."/>
            <person name="Tomko P."/>
            <person name="Gavelis G."/>
            <person name="Widhalm J.R."/>
            <person name="Wisecaver J.H."/>
        </authorList>
    </citation>
    <scope>NUCLEOTIDE SEQUENCE</scope>
    <source>
        <strain evidence="2">ECLA1</strain>
    </source>
</reference>